<dbReference type="EMBL" id="BEZZ01135280">
    <property type="protein sequence ID" value="GCC44369.1"/>
    <property type="molecule type" value="Genomic_DNA"/>
</dbReference>
<evidence type="ECO:0000313" key="2">
    <source>
        <dbReference type="EMBL" id="GCC44369.1"/>
    </source>
</evidence>
<comment type="caution">
    <text evidence="2">The sequence shown here is derived from an EMBL/GenBank/DDBJ whole genome shotgun (WGS) entry which is preliminary data.</text>
</comment>
<keyword evidence="3" id="KW-1185">Reference proteome</keyword>
<dbReference type="OrthoDB" id="10615031at2759"/>
<reference evidence="2 3" key="1">
    <citation type="journal article" date="2018" name="Nat. Ecol. Evol.">
        <title>Shark genomes provide insights into elasmobranch evolution and the origin of vertebrates.</title>
        <authorList>
            <person name="Hara Y"/>
            <person name="Yamaguchi K"/>
            <person name="Onimaru K"/>
            <person name="Kadota M"/>
            <person name="Koyanagi M"/>
            <person name="Keeley SD"/>
            <person name="Tatsumi K"/>
            <person name="Tanaka K"/>
            <person name="Motone F"/>
            <person name="Kageyama Y"/>
            <person name="Nozu R"/>
            <person name="Adachi N"/>
            <person name="Nishimura O"/>
            <person name="Nakagawa R"/>
            <person name="Tanegashima C"/>
            <person name="Kiyatake I"/>
            <person name="Matsumoto R"/>
            <person name="Murakumo K"/>
            <person name="Nishida K"/>
            <person name="Terakita A"/>
            <person name="Kuratani S"/>
            <person name="Sato K"/>
            <person name="Hyodo S Kuraku.S."/>
        </authorList>
    </citation>
    <scope>NUCLEOTIDE SEQUENCE [LARGE SCALE GENOMIC DNA]</scope>
</reference>
<evidence type="ECO:0000256" key="1">
    <source>
        <dbReference type="SAM" id="MobiDB-lite"/>
    </source>
</evidence>
<accession>A0A401TP15</accession>
<gene>
    <name evidence="2" type="ORF">chiPu_0028594</name>
</gene>
<organism evidence="2 3">
    <name type="scientific">Chiloscyllium punctatum</name>
    <name type="common">Brownbanded bambooshark</name>
    <name type="synonym">Hemiscyllium punctatum</name>
    <dbReference type="NCBI Taxonomy" id="137246"/>
    <lineage>
        <taxon>Eukaryota</taxon>
        <taxon>Metazoa</taxon>
        <taxon>Chordata</taxon>
        <taxon>Craniata</taxon>
        <taxon>Vertebrata</taxon>
        <taxon>Chondrichthyes</taxon>
        <taxon>Elasmobranchii</taxon>
        <taxon>Galeomorphii</taxon>
        <taxon>Galeoidea</taxon>
        <taxon>Orectolobiformes</taxon>
        <taxon>Hemiscylliidae</taxon>
        <taxon>Chiloscyllium</taxon>
    </lineage>
</organism>
<feature type="compositionally biased region" description="Basic and acidic residues" evidence="1">
    <location>
        <begin position="15"/>
        <end position="29"/>
    </location>
</feature>
<protein>
    <submittedName>
        <fullName evidence="2">Uncharacterized protein</fullName>
    </submittedName>
</protein>
<dbReference type="Proteomes" id="UP000287033">
    <property type="component" value="Unassembled WGS sequence"/>
</dbReference>
<name>A0A401TP15_CHIPU</name>
<proteinExistence type="predicted"/>
<sequence>MIDLARGLANEAIEEEKGPEGQGGEKDTEGSLCHCVPEDMGDRENLKRVGRDIENTLTLSFTALSQVLHTIRVD</sequence>
<dbReference type="AlphaFoldDB" id="A0A401TP15"/>
<evidence type="ECO:0000313" key="3">
    <source>
        <dbReference type="Proteomes" id="UP000287033"/>
    </source>
</evidence>
<feature type="region of interest" description="Disordered" evidence="1">
    <location>
        <begin position="1"/>
        <end position="39"/>
    </location>
</feature>